<keyword evidence="1" id="KW-0812">Transmembrane</keyword>
<accession>A0A2N3G7U6</accession>
<dbReference type="PANTHER" id="PTHR43143:SF1">
    <property type="entry name" value="SERINE_THREONINE-PROTEIN PHOSPHATASE CPPED1"/>
    <property type="match status" value="1"/>
</dbReference>
<evidence type="ECO:0000259" key="2">
    <source>
        <dbReference type="Pfam" id="PF00149"/>
    </source>
</evidence>
<comment type="caution">
    <text evidence="3">The sequence shown here is derived from an EMBL/GenBank/DDBJ whole genome shotgun (WGS) entry which is preliminary data.</text>
</comment>
<sequence length="586" mass="64766">MNTRRNRLLRVLGIIALGMIVIYGVLAINIYSSVGRFPTNGKRPAPNIKELIWPTIGYPEIVTPGLPLLAEVVAPGDRGAGGEFTATLKPARSELSGLSYSLKAEAVSKGRSKRWPEGTRFGQHGNVWRVRFTVPRQTVPELYDLSIEAVIDGRRIEDTQRHAVSVRPAAADKDFTFVSLADVHVHRRNIAGFRVPQTDKGIAADGTPVFFERVIDQVNLIRPDFAVILGDNIRAQHAPGDYQVEFRQFYKALSRFQVPVFIIPGNHDTYFNEVDGARVFEENIGPLHYSFDIGDAHFTAVNTTQWPATDRMMMEKFGLIPGPRKWQGQVLGATDERNPKTYTSQLAWLRDDLAGHLRSRNRFVLMHHDPFRPGGKPSAWKDERFGALFALGGGGKGSVALRVLMAKHCVDYVLTGHEHSDYIGRAKWEDGKGATAYVNQTMVTYDMRGIKDSYPGYRVWSVKDDKVGGFTYLDSFHSVPLYDGSALNGGNDSEKLDRHAMSVAARGDGFSLSSVLGIPMEVRGLAGVFPAQEGYEVQNGEVYEVVPLPGDPTRALVYVKTEIAAGVPGSDETTPGTPAKLDVWIR</sequence>
<name>A0A2N3G7U6_9ACTN</name>
<proteinExistence type="predicted"/>
<reference evidence="3 4" key="1">
    <citation type="journal article" date="2017" name="ISME J.">
        <title>Potential for microbial H2 and metal transformations associated with novel bacteria and archaea in deep terrestrial subsurface sediments.</title>
        <authorList>
            <person name="Hernsdorf A.W."/>
            <person name="Amano Y."/>
            <person name="Miyakawa K."/>
            <person name="Ise K."/>
            <person name="Suzuki Y."/>
            <person name="Anantharaman K."/>
            <person name="Probst A."/>
            <person name="Burstein D."/>
            <person name="Thomas B.C."/>
            <person name="Banfield J.F."/>
        </authorList>
    </citation>
    <scope>NUCLEOTIDE SEQUENCE [LARGE SCALE GENOMIC DNA]</scope>
    <source>
        <strain evidence="3">HGW-Actinobacteria-3</strain>
    </source>
</reference>
<dbReference type="EMBL" id="PHEX01000005">
    <property type="protein sequence ID" value="PKQ28785.1"/>
    <property type="molecule type" value="Genomic_DNA"/>
</dbReference>
<dbReference type="Proteomes" id="UP000233654">
    <property type="component" value="Unassembled WGS sequence"/>
</dbReference>
<evidence type="ECO:0000313" key="4">
    <source>
        <dbReference type="Proteomes" id="UP000233654"/>
    </source>
</evidence>
<dbReference type="SUPFAM" id="SSF56300">
    <property type="entry name" value="Metallo-dependent phosphatases"/>
    <property type="match status" value="1"/>
</dbReference>
<dbReference type="InterPro" id="IPR051918">
    <property type="entry name" value="STPP_CPPED1"/>
</dbReference>
<dbReference type="Pfam" id="PF00149">
    <property type="entry name" value="Metallophos"/>
    <property type="match status" value="1"/>
</dbReference>
<evidence type="ECO:0000313" key="3">
    <source>
        <dbReference type="EMBL" id="PKQ28785.1"/>
    </source>
</evidence>
<dbReference type="Gene3D" id="3.60.21.10">
    <property type="match status" value="1"/>
</dbReference>
<feature type="transmembrane region" description="Helical" evidence="1">
    <location>
        <begin position="12"/>
        <end position="31"/>
    </location>
</feature>
<dbReference type="InterPro" id="IPR004843">
    <property type="entry name" value="Calcineurin-like_PHP"/>
</dbReference>
<dbReference type="InterPro" id="IPR029052">
    <property type="entry name" value="Metallo-depent_PP-like"/>
</dbReference>
<dbReference type="PANTHER" id="PTHR43143">
    <property type="entry name" value="METALLOPHOSPHOESTERASE, CALCINEURIN SUPERFAMILY"/>
    <property type="match status" value="1"/>
</dbReference>
<organism evidence="3 4">
    <name type="scientific">Candidatus Anoxymicrobium japonicum</name>
    <dbReference type="NCBI Taxonomy" id="2013648"/>
    <lineage>
        <taxon>Bacteria</taxon>
        <taxon>Bacillati</taxon>
        <taxon>Actinomycetota</taxon>
        <taxon>Candidatus Geothermincolia</taxon>
        <taxon>Candidatus Geothermincolales</taxon>
        <taxon>Candidatus Anoxymicrobiaceae</taxon>
        <taxon>Candidatus Anoxymicrobium</taxon>
    </lineage>
</organism>
<keyword evidence="1" id="KW-1133">Transmembrane helix</keyword>
<feature type="domain" description="Calcineurin-like phosphoesterase" evidence="2">
    <location>
        <begin position="177"/>
        <end position="420"/>
    </location>
</feature>
<protein>
    <recommendedName>
        <fullName evidence="2">Calcineurin-like phosphoesterase domain-containing protein</fullName>
    </recommendedName>
</protein>
<gene>
    <name evidence="3" type="ORF">CVT63_01020</name>
</gene>
<keyword evidence="1" id="KW-0472">Membrane</keyword>
<dbReference type="GO" id="GO:0016787">
    <property type="term" value="F:hydrolase activity"/>
    <property type="evidence" value="ECO:0007669"/>
    <property type="project" value="InterPro"/>
</dbReference>
<evidence type="ECO:0000256" key="1">
    <source>
        <dbReference type="SAM" id="Phobius"/>
    </source>
</evidence>
<dbReference type="AlphaFoldDB" id="A0A2N3G7U6"/>